<feature type="compositionally biased region" description="Basic residues" evidence="18">
    <location>
        <begin position="65"/>
        <end position="74"/>
    </location>
</feature>
<evidence type="ECO:0000256" key="3">
    <source>
        <dbReference type="ARBA" id="ARBA00022530"/>
    </source>
</evidence>
<evidence type="ECO:0000256" key="16">
    <source>
        <dbReference type="PIRSR" id="PIRSR613273-3"/>
    </source>
</evidence>
<dbReference type="Gene3D" id="2.60.120.830">
    <property type="match status" value="1"/>
</dbReference>
<evidence type="ECO:0000256" key="8">
    <source>
        <dbReference type="ARBA" id="ARBA00022801"/>
    </source>
</evidence>
<evidence type="ECO:0000256" key="15">
    <source>
        <dbReference type="PIRSR" id="PIRSR613273-2"/>
    </source>
</evidence>
<keyword evidence="7" id="KW-0677">Repeat</keyword>
<evidence type="ECO:0000256" key="18">
    <source>
        <dbReference type="SAM" id="MobiDB-lite"/>
    </source>
</evidence>
<feature type="disulfide bond" evidence="16">
    <location>
        <begin position="554"/>
        <end position="591"/>
    </location>
</feature>
<feature type="disulfide bond" evidence="16">
    <location>
        <begin position="406"/>
        <end position="432"/>
    </location>
</feature>
<feature type="disulfide bond" evidence="16">
    <location>
        <begin position="367"/>
        <end position="446"/>
    </location>
</feature>
<dbReference type="Pfam" id="PF01421">
    <property type="entry name" value="Reprolysin"/>
    <property type="match status" value="1"/>
</dbReference>
<dbReference type="Proteomes" id="UP000472270">
    <property type="component" value="Unassembled WGS sequence"/>
</dbReference>
<dbReference type="InterPro" id="IPR001590">
    <property type="entry name" value="Peptidase_M12B"/>
</dbReference>
<dbReference type="Pfam" id="PF17771">
    <property type="entry name" value="ADAMTS_CR_2"/>
    <property type="match status" value="1"/>
</dbReference>
<feature type="binding site" evidence="15 17">
    <location>
        <position position="393"/>
    </location>
    <ligand>
        <name>Zn(2+)</name>
        <dbReference type="ChEBI" id="CHEBI:29105"/>
        <note>catalytic</note>
    </ligand>
</feature>
<keyword evidence="3" id="KW-0272">Extracellular matrix</keyword>
<dbReference type="PANTHER" id="PTHR13723:SF141">
    <property type="entry name" value="A DISINTEGRIN AND METALLOPROTEINASE WITH THROMBOSPONDIN MOTIFS 2"/>
    <property type="match status" value="1"/>
</dbReference>
<dbReference type="InterPro" id="IPR013273">
    <property type="entry name" value="ADAMTS/ADAMTS-like"/>
</dbReference>
<evidence type="ECO:0000259" key="20">
    <source>
        <dbReference type="PROSITE" id="PS50900"/>
    </source>
</evidence>
<evidence type="ECO:0000256" key="13">
    <source>
        <dbReference type="ARBA" id="ARBA00023180"/>
    </source>
</evidence>
<dbReference type="PRINTS" id="PR01857">
    <property type="entry name" value="ADAMTSFAMILY"/>
</dbReference>
<feature type="disulfide bond" evidence="16">
    <location>
        <begin position="520"/>
        <end position="531"/>
    </location>
</feature>
<dbReference type="Gene3D" id="3.40.1620.60">
    <property type="match status" value="1"/>
</dbReference>
<dbReference type="SUPFAM" id="SSF82895">
    <property type="entry name" value="TSP-1 type 1 repeat"/>
    <property type="match status" value="4"/>
</dbReference>
<feature type="binding site" evidence="15">
    <location>
        <position position="449"/>
    </location>
    <ligand>
        <name>Ca(2+)</name>
        <dbReference type="ChEBI" id="CHEBI:29108"/>
        <label>1</label>
    </ligand>
</feature>
<keyword evidence="15" id="KW-0106">Calcium</keyword>
<dbReference type="SUPFAM" id="SSF55486">
    <property type="entry name" value="Metalloproteases ('zincins'), catalytic domain"/>
    <property type="match status" value="1"/>
</dbReference>
<evidence type="ECO:0000259" key="19">
    <source>
        <dbReference type="PROSITE" id="PS50215"/>
    </source>
</evidence>
<dbReference type="GO" id="GO:0004222">
    <property type="term" value="F:metalloendopeptidase activity"/>
    <property type="evidence" value="ECO:0007669"/>
    <property type="project" value="InterPro"/>
</dbReference>
<evidence type="ECO:0000256" key="6">
    <source>
        <dbReference type="ARBA" id="ARBA00022729"/>
    </source>
</evidence>
<evidence type="ECO:0000256" key="7">
    <source>
        <dbReference type="ARBA" id="ARBA00022737"/>
    </source>
</evidence>
<dbReference type="Ensembl" id="ENSSRHT00000076401.1">
    <property type="protein sequence ID" value="ENSSRHP00000074371.1"/>
    <property type="gene ID" value="ENSSRHG00000036931.1"/>
</dbReference>
<keyword evidence="4" id="KW-0645">Protease</keyword>
<dbReference type="GO" id="GO:0030198">
    <property type="term" value="P:extracellular matrix organization"/>
    <property type="evidence" value="ECO:0007669"/>
    <property type="project" value="InterPro"/>
</dbReference>
<evidence type="ECO:0000313" key="22">
    <source>
        <dbReference type="Proteomes" id="UP000472270"/>
    </source>
</evidence>
<evidence type="ECO:0000256" key="10">
    <source>
        <dbReference type="ARBA" id="ARBA00023049"/>
    </source>
</evidence>
<dbReference type="FunFam" id="3.40.1620.60:FF:000001">
    <property type="entry name" value="A disintegrin and metalloproteinase with thrombospondin motifs 3"/>
    <property type="match status" value="1"/>
</dbReference>
<feature type="binding site" evidence="15">
    <location>
        <position position="335"/>
    </location>
    <ligand>
        <name>Ca(2+)</name>
        <dbReference type="ChEBI" id="CHEBI:29108"/>
        <label>1</label>
    </ligand>
</feature>
<dbReference type="Pfam" id="PF01562">
    <property type="entry name" value="Pep_M12B_propep"/>
    <property type="match status" value="1"/>
</dbReference>
<keyword evidence="2" id="KW-0964">Secreted</keyword>
<evidence type="ECO:0000256" key="12">
    <source>
        <dbReference type="ARBA" id="ARBA00023157"/>
    </source>
</evidence>
<dbReference type="PROSITE" id="PS50900">
    <property type="entry name" value="PLAC"/>
    <property type="match status" value="1"/>
</dbReference>
<reference evidence="21" key="1">
    <citation type="submission" date="2025-08" db="UniProtKB">
        <authorList>
            <consortium name="Ensembl"/>
        </authorList>
    </citation>
    <scope>IDENTIFICATION</scope>
</reference>
<name>A0A673LEU5_9TELE</name>
<dbReference type="InterPro" id="IPR036383">
    <property type="entry name" value="TSP1_rpt_sf"/>
</dbReference>
<comment type="cofactor">
    <cofactor evidence="15">
        <name>Zn(2+)</name>
        <dbReference type="ChEBI" id="CHEBI:29105"/>
    </cofactor>
    <text evidence="15">Binds 1 zinc ion per subunit.</text>
</comment>
<comment type="caution">
    <text evidence="17">Lacks conserved residue(s) required for the propagation of feature annotation.</text>
</comment>
<proteinExistence type="predicted"/>
<dbReference type="GO" id="GO:0031012">
    <property type="term" value="C:extracellular matrix"/>
    <property type="evidence" value="ECO:0007669"/>
    <property type="project" value="TreeGrafter"/>
</dbReference>
<dbReference type="InterPro" id="IPR024079">
    <property type="entry name" value="MetalloPept_cat_dom_sf"/>
</dbReference>
<dbReference type="Pfam" id="PF05986">
    <property type="entry name" value="ADAMTS_spacer1"/>
    <property type="match status" value="1"/>
</dbReference>
<evidence type="ECO:0000256" key="14">
    <source>
        <dbReference type="PIRSR" id="PIRSR613273-1"/>
    </source>
</evidence>
<dbReference type="InterPro" id="IPR010294">
    <property type="entry name" value="ADAMTS_spacer1"/>
</dbReference>
<dbReference type="AlphaFoldDB" id="A0A673LEU5"/>
<dbReference type="Pfam" id="PF19236">
    <property type="entry name" value="ADAMTS_CR_3"/>
    <property type="match status" value="1"/>
</dbReference>
<evidence type="ECO:0000256" key="5">
    <source>
        <dbReference type="ARBA" id="ARBA00022723"/>
    </source>
</evidence>
<dbReference type="Pfam" id="PF19030">
    <property type="entry name" value="TSP1_ADAMTS"/>
    <property type="match status" value="3"/>
</dbReference>
<keyword evidence="10" id="KW-0482">Metalloprotease</keyword>
<dbReference type="GO" id="GO:0046872">
    <property type="term" value="F:metal ion binding"/>
    <property type="evidence" value="ECO:0007669"/>
    <property type="project" value="UniProtKB-KW"/>
</dbReference>
<feature type="disulfide bond" evidence="16">
    <location>
        <begin position="558"/>
        <end position="596"/>
    </location>
</feature>
<keyword evidence="13" id="KW-0325">Glycoprotein</keyword>
<dbReference type="CDD" id="cd04273">
    <property type="entry name" value="ZnMc_ADAMTS_like"/>
    <property type="match status" value="1"/>
</dbReference>
<feature type="disulfide bond" evidence="16">
    <location>
        <begin position="493"/>
        <end position="526"/>
    </location>
</feature>
<feature type="binding site" evidence="15 17">
    <location>
        <position position="389"/>
    </location>
    <ligand>
        <name>Zn(2+)</name>
        <dbReference type="ChEBI" id="CHEBI:29105"/>
        <note>catalytic</note>
    </ligand>
</feature>
<dbReference type="GO" id="GO:0006508">
    <property type="term" value="P:proteolysis"/>
    <property type="evidence" value="ECO:0007669"/>
    <property type="project" value="UniProtKB-KW"/>
</dbReference>
<dbReference type="SMART" id="SM00209">
    <property type="entry name" value="TSP1"/>
    <property type="match status" value="4"/>
</dbReference>
<dbReference type="InterPro" id="IPR050439">
    <property type="entry name" value="ADAMTS_ADAMTS-like"/>
</dbReference>
<dbReference type="InterPro" id="IPR000884">
    <property type="entry name" value="TSP1_rpt"/>
</dbReference>
<organism evidence="21 22">
    <name type="scientific">Sinocyclocheilus rhinocerous</name>
    <dbReference type="NCBI Taxonomy" id="307959"/>
    <lineage>
        <taxon>Eukaryota</taxon>
        <taxon>Metazoa</taxon>
        <taxon>Chordata</taxon>
        <taxon>Craniata</taxon>
        <taxon>Vertebrata</taxon>
        <taxon>Euteleostomi</taxon>
        <taxon>Actinopterygii</taxon>
        <taxon>Neopterygii</taxon>
        <taxon>Teleostei</taxon>
        <taxon>Ostariophysi</taxon>
        <taxon>Cypriniformes</taxon>
        <taxon>Cyprinidae</taxon>
        <taxon>Cyprininae</taxon>
        <taxon>Sinocyclocheilus</taxon>
    </lineage>
</organism>
<comment type="subcellular location">
    <subcellularLocation>
        <location evidence="1">Secreted</location>
        <location evidence="1">Extracellular space</location>
        <location evidence="1">Extracellular matrix</location>
    </subcellularLocation>
</comment>
<dbReference type="InterPro" id="IPR002870">
    <property type="entry name" value="Peptidase_M12B_N"/>
</dbReference>
<feature type="disulfide bond" evidence="16">
    <location>
        <begin position="317"/>
        <end position="373"/>
    </location>
</feature>
<feature type="disulfide bond" evidence="16">
    <location>
        <begin position="473"/>
        <end position="498"/>
    </location>
</feature>
<dbReference type="Pfam" id="PF00090">
    <property type="entry name" value="TSP_1"/>
    <property type="match status" value="1"/>
</dbReference>
<dbReference type="FunFam" id="2.20.100.10:FF:000006">
    <property type="entry name" value="A disintegrin and metalloproteinase with thrombospondin motifs 1"/>
    <property type="match status" value="1"/>
</dbReference>
<dbReference type="InterPro" id="IPR010909">
    <property type="entry name" value="PLAC"/>
</dbReference>
<keyword evidence="12 16" id="KW-1015">Disulfide bond</keyword>
<dbReference type="InterPro" id="IPR041645">
    <property type="entry name" value="ADAMTS_CR_2"/>
</dbReference>
<keyword evidence="8" id="KW-0378">Hydrolase</keyword>
<evidence type="ECO:0000256" key="2">
    <source>
        <dbReference type="ARBA" id="ARBA00022525"/>
    </source>
</evidence>
<evidence type="ECO:0000256" key="11">
    <source>
        <dbReference type="ARBA" id="ARBA00023145"/>
    </source>
</evidence>
<evidence type="ECO:0000256" key="17">
    <source>
        <dbReference type="PROSITE-ProRule" id="PRU00276"/>
    </source>
</evidence>
<sequence length="1176" mass="133715">MQLCNPNRLLLLLLLLLLLFSLFHIQYSLQHVLREYGLVRPVSVDADGRFLSHAISTSQLSGQGSHRRRRRQANHHGETSEETNSEQDHLRHKETLFYNVTVFGQELHLRLRLNSRLVAPGAKVEWLEDDNQTHSEPLLPSDCLYVGYVTNVQDTSVAISNCDGLAGMIRAGQEEFFIEPLERGGDMTGEEEGGPGRHHIIYRSSDIKKPAVSHPADFHPRGQITFLTPARHGVLKRLLHMHADDQGGMLRFSFLPLNQHTFLDCSLLGFYVNEIYQDNSLGAHINVVLVRIMMLCSSKSMGLIELGNAAQSLENVCRWAFLQQKEDKNDAEYHDHAIFLTRQEFGPTGMQVHQKSQICYAPVTGMCHPVRSCTLNHEDGFSSAFVVAHETGHVLGMEHDGQANECGDEVPMGSIMAPLVQAAFHRFHWSRCSEQELRRYLNTYDCLRDDPFDHEWPTLPQLPGLHYSMNDQCRFDFGMGYMMCTAYSTYDPCKQLWCSHPENPFFCKTKKGPPIDGTKCATGKQCFKGHCIKLTPDILRQDGHWGQWTKFGSCSRTCGGGVRFRTRECNNPSPANGGRTCYGNNYEFQLCNMEECAKALADFREEQCEMWNPHFEHEGIKHHWLPYEHPESEERCQLYCQSKETGDVISMKRMVHDGTRCSYKDPYSVCVRGECEKVGCDNVIASELEDDKCGVCGGDNSTCKTVKGNFTRSTRKPGFLKILEIPRGARHIQIREFKGTPHILAVKNQATDHIFLNDEGDFPESRTVIEKGLAWEYTNNDDMETVQTTGPLKYGVLIMSISKVTLSYKYILPEDPLSSMENTLPQDDTIYFEWALRKWSHCSKPCGGVKQYTRFGCRRKSDGKMVHRTLCANIPKPRAISRACNQKECSEPIWVTGEWEECSKSCGKTGSQTRPVRCVRSELDGSYKAINAKYCNDDRPEGRRPCNRQLCPAQWRTGPWSQCSVTCGNGTQERQVLCSTPDNAIGICMDIKPESIRSCLLAPCPRNFLIQWLSRANPEFPAPKISSRSRCKGDKSVFCRMEVLSKYCSNPGYRQMCCKSCNEGNYTSEFNLTRPWITLENKNIGTTFVTTLQPNVTATSPPAIISLHRSEDKKENNSIDVSYRIASPNEVALNHFVPRKRVSFREKTHNKRIQELLAEKRQQDFLLQRLKRKPGD</sequence>
<dbReference type="PROSITE" id="PS50092">
    <property type="entry name" value="TSP1"/>
    <property type="match status" value="3"/>
</dbReference>
<feature type="binding site" evidence="15">
    <location>
        <position position="449"/>
    </location>
    <ligand>
        <name>Ca(2+)</name>
        <dbReference type="ChEBI" id="CHEBI:29108"/>
        <label>2</label>
    </ligand>
</feature>
<dbReference type="InterPro" id="IPR045371">
    <property type="entry name" value="ADAMTS_CR_3"/>
</dbReference>
<feature type="disulfide bond" evidence="16">
    <location>
        <begin position="569"/>
        <end position="581"/>
    </location>
</feature>
<feature type="domain" description="PLAC" evidence="20">
    <location>
        <begin position="1027"/>
        <end position="1065"/>
    </location>
</feature>
<keyword evidence="6" id="KW-0732">Signal</keyword>
<dbReference type="Gene3D" id="3.40.390.10">
    <property type="entry name" value="Collagenase (Catalytic Domain)"/>
    <property type="match status" value="1"/>
</dbReference>
<evidence type="ECO:0000313" key="21">
    <source>
        <dbReference type="Ensembl" id="ENSSRHP00000074371.1"/>
    </source>
</evidence>
<accession>A0A673LEU5</accession>
<keyword evidence="5 15" id="KW-0479">Metal-binding</keyword>
<feature type="binding site" evidence="15 17">
    <location>
        <position position="399"/>
    </location>
    <ligand>
        <name>Zn(2+)</name>
        <dbReference type="ChEBI" id="CHEBI:29105"/>
        <note>catalytic</note>
    </ligand>
</feature>
<protein>
    <submittedName>
        <fullName evidence="21">A disintegrin and metalloproteinase with thrombospondin motifs 2-like</fullName>
    </submittedName>
</protein>
<feature type="active site" evidence="14 17">
    <location>
        <position position="390"/>
    </location>
</feature>
<feature type="domain" description="Peptidase M12B" evidence="19">
    <location>
        <begin position="271"/>
        <end position="451"/>
    </location>
</feature>
<reference evidence="21" key="2">
    <citation type="submission" date="2025-09" db="UniProtKB">
        <authorList>
            <consortium name="Ensembl"/>
        </authorList>
    </citation>
    <scope>IDENTIFICATION</scope>
</reference>
<keyword evidence="9 15" id="KW-0862">Zinc</keyword>
<gene>
    <name evidence="21" type="primary">LOC107749938</name>
</gene>
<keyword evidence="11" id="KW-0865">Zymogen</keyword>
<feature type="binding site" evidence="15">
    <location>
        <position position="446"/>
    </location>
    <ligand>
        <name>Ca(2+)</name>
        <dbReference type="ChEBI" id="CHEBI:29108"/>
        <label>1</label>
    </ligand>
</feature>
<dbReference type="FunFam" id="2.60.120.830:FF:000001">
    <property type="entry name" value="A disintegrin and metalloproteinase with thrombospondin motifs 1"/>
    <property type="match status" value="1"/>
</dbReference>
<evidence type="ECO:0000256" key="4">
    <source>
        <dbReference type="ARBA" id="ARBA00022670"/>
    </source>
</evidence>
<evidence type="ECO:0000256" key="9">
    <source>
        <dbReference type="ARBA" id="ARBA00022833"/>
    </source>
</evidence>
<dbReference type="Gene3D" id="2.20.100.10">
    <property type="entry name" value="Thrombospondin type-1 (TSP1) repeat"/>
    <property type="match status" value="4"/>
</dbReference>
<evidence type="ECO:0000256" key="1">
    <source>
        <dbReference type="ARBA" id="ARBA00004498"/>
    </source>
</evidence>
<dbReference type="PROSITE" id="PS50215">
    <property type="entry name" value="ADAM_MEPRO"/>
    <property type="match status" value="1"/>
</dbReference>
<dbReference type="PANTHER" id="PTHR13723">
    <property type="entry name" value="ADAMTS A DISINTEGRIN AND METALLOPROTEASE WITH THROMBOSPONDIN MOTIFS PROTEASE"/>
    <property type="match status" value="1"/>
</dbReference>
<keyword evidence="22" id="KW-1185">Reference proteome</keyword>
<feature type="disulfide bond" evidence="16">
    <location>
        <begin position="484"/>
        <end position="507"/>
    </location>
</feature>
<feature type="region of interest" description="Disordered" evidence="18">
    <location>
        <begin position="57"/>
        <end position="89"/>
    </location>
</feature>